<dbReference type="KEGG" id="bapi:BBC0122_013340"/>
<dbReference type="InterPro" id="IPR002347">
    <property type="entry name" value="SDR_fam"/>
</dbReference>
<keyword evidence="2 4" id="KW-0560">Oxidoreductase</keyword>
<dbReference type="PRINTS" id="PR00080">
    <property type="entry name" value="SDRFAMILY"/>
</dbReference>
<evidence type="ECO:0000256" key="2">
    <source>
        <dbReference type="ARBA" id="ARBA00023002"/>
    </source>
</evidence>
<dbReference type="PRINTS" id="PR00081">
    <property type="entry name" value="GDHRDH"/>
</dbReference>
<evidence type="ECO:0000313" key="4">
    <source>
        <dbReference type="EMBL" id="AQT47444.1"/>
    </source>
</evidence>
<dbReference type="RefSeq" id="WP_077992421.1">
    <property type="nucleotide sequence ID" value="NZ_CP015625.1"/>
</dbReference>
<accession>A0A1U9MHS2</accession>
<comment type="similarity">
    <text evidence="1">Belongs to the short-chain dehydrogenases/reductases (SDR) family.</text>
</comment>
<dbReference type="AlphaFoldDB" id="A0A1U9MHS2"/>
<dbReference type="InterPro" id="IPR051122">
    <property type="entry name" value="SDR_DHRS6-like"/>
</dbReference>
<organism evidence="4 5">
    <name type="scientific">Bartonella choladocola</name>
    <dbReference type="NCBI Taxonomy" id="2750995"/>
    <lineage>
        <taxon>Bacteria</taxon>
        <taxon>Pseudomonadati</taxon>
        <taxon>Pseudomonadota</taxon>
        <taxon>Alphaproteobacteria</taxon>
        <taxon>Hyphomicrobiales</taxon>
        <taxon>Bartonellaceae</taxon>
        <taxon>Bartonella</taxon>
    </lineage>
</organism>
<evidence type="ECO:0000256" key="1">
    <source>
        <dbReference type="ARBA" id="ARBA00006484"/>
    </source>
</evidence>
<dbReference type="Pfam" id="PF13561">
    <property type="entry name" value="adh_short_C2"/>
    <property type="match status" value="1"/>
</dbReference>
<dbReference type="Gene3D" id="3.40.50.720">
    <property type="entry name" value="NAD(P)-binding Rossmann-like Domain"/>
    <property type="match status" value="1"/>
</dbReference>
<gene>
    <name evidence="4" type="ORF">BBC0122_013340</name>
</gene>
<dbReference type="PANTHER" id="PTHR43477">
    <property type="entry name" value="DIHYDROANTICAPSIN 7-DEHYDROGENASE"/>
    <property type="match status" value="1"/>
</dbReference>
<dbReference type="PANTHER" id="PTHR43477:SF4">
    <property type="entry name" value="DEHYDROGENASE_REDUCTASE SDR FAMILY MEMBER 6"/>
    <property type="match status" value="1"/>
</dbReference>
<dbReference type="Proteomes" id="UP000189632">
    <property type="component" value="Chromosome"/>
</dbReference>
<dbReference type="EC" id="1.1.1.-" evidence="4"/>
<proteinExistence type="inferred from homology"/>
<evidence type="ECO:0000256" key="3">
    <source>
        <dbReference type="ARBA" id="ARBA00023027"/>
    </source>
</evidence>
<reference evidence="4 5" key="1">
    <citation type="submission" date="2016-11" db="EMBL/GenBank/DDBJ databases">
        <title>Comparative genomics of Bartonella apis.</title>
        <authorList>
            <person name="Engel P."/>
        </authorList>
    </citation>
    <scope>NUCLEOTIDE SEQUENCE [LARGE SCALE GENOMIC DNA]</scope>
    <source>
        <strain evidence="4 5">BBC0122</strain>
    </source>
</reference>
<dbReference type="GO" id="GO:0016491">
    <property type="term" value="F:oxidoreductase activity"/>
    <property type="evidence" value="ECO:0007669"/>
    <property type="project" value="UniProtKB-KW"/>
</dbReference>
<dbReference type="EMBL" id="CP015625">
    <property type="protein sequence ID" value="AQT47444.1"/>
    <property type="molecule type" value="Genomic_DNA"/>
</dbReference>
<dbReference type="InterPro" id="IPR020904">
    <property type="entry name" value="Sc_DH/Rdtase_CS"/>
</dbReference>
<name>A0A1U9MHS2_9HYPH</name>
<dbReference type="FunFam" id="3.40.50.720:FF:000084">
    <property type="entry name" value="Short-chain dehydrogenase reductase"/>
    <property type="match status" value="1"/>
</dbReference>
<dbReference type="OrthoDB" id="9789398at2"/>
<protein>
    <submittedName>
        <fullName evidence="4">2-keto-3-deoxy-L-fuconate dehydrogenase</fullName>
        <ecNumber evidence="4">1.1.1.-</ecNumber>
    </submittedName>
</protein>
<dbReference type="InterPro" id="IPR036291">
    <property type="entry name" value="NAD(P)-bd_dom_sf"/>
</dbReference>
<dbReference type="PROSITE" id="PS00061">
    <property type="entry name" value="ADH_SHORT"/>
    <property type="match status" value="1"/>
</dbReference>
<dbReference type="SUPFAM" id="SSF51735">
    <property type="entry name" value="NAD(P)-binding Rossmann-fold domains"/>
    <property type="match status" value="1"/>
</dbReference>
<keyword evidence="3" id="KW-0520">NAD</keyword>
<keyword evidence="5" id="KW-1185">Reference proteome</keyword>
<evidence type="ECO:0000313" key="5">
    <source>
        <dbReference type="Proteomes" id="UP000189632"/>
    </source>
</evidence>
<sequence>MRLNRKRCVITAAAQGIGRASALKFAQEGAQVIATDINSELLATIREENPDIEIAVLDVTDSQAINAFVHKVGTIDVLFNCAGWVPAGSIEECDDAQWQKAFSINVDSMFHMIKGFLPLMLKNGGGSIINMSSAASSIKGVTNRFAYSATKAAVLGITRSVAADYVKKGIRCNAICPGTVDSPSLRQRISVQAKLENRSEAEVYEQFVARQPMGRIGNVNEIAALAVYLASDETSFTTGTFNMIDGGWTN</sequence>